<evidence type="ECO:0000313" key="3">
    <source>
        <dbReference type="Proteomes" id="UP000030104"/>
    </source>
</evidence>
<reference evidence="2 3" key="1">
    <citation type="journal article" date="2015" name="Mol. Plant Microbe Interact.">
        <title>Genome, transcriptome, and functional analyses of Penicillium expansum provide new insights into secondary metabolism and pathogenicity.</title>
        <authorList>
            <person name="Ballester A.R."/>
            <person name="Marcet-Houben M."/>
            <person name="Levin E."/>
            <person name="Sela N."/>
            <person name="Selma-Lazaro C."/>
            <person name="Carmona L."/>
            <person name="Wisniewski M."/>
            <person name="Droby S."/>
            <person name="Gonzalez-Candelas L."/>
            <person name="Gabaldon T."/>
        </authorList>
    </citation>
    <scope>NUCLEOTIDE SEQUENCE [LARGE SCALE GENOMIC DNA]</scope>
    <source>
        <strain evidence="2 3">PHI-1</strain>
    </source>
</reference>
<name>A0A0A2L640_PENIT</name>
<sequence length="51" mass="5544">MGKYGGDGEVVTKPGGEEGRKERIRGGALLRLGFSQFFSHLAVLQPVRSVR</sequence>
<protein>
    <submittedName>
        <fullName evidence="2">Uncharacterized protein</fullName>
    </submittedName>
</protein>
<organism evidence="2 3">
    <name type="scientific">Penicillium italicum</name>
    <name type="common">Blue mold</name>
    <dbReference type="NCBI Taxonomy" id="40296"/>
    <lineage>
        <taxon>Eukaryota</taxon>
        <taxon>Fungi</taxon>
        <taxon>Dikarya</taxon>
        <taxon>Ascomycota</taxon>
        <taxon>Pezizomycotina</taxon>
        <taxon>Eurotiomycetes</taxon>
        <taxon>Eurotiomycetidae</taxon>
        <taxon>Eurotiales</taxon>
        <taxon>Aspergillaceae</taxon>
        <taxon>Penicillium</taxon>
    </lineage>
</organism>
<dbReference type="HOGENOM" id="CLU_3107113_0_0_1"/>
<dbReference type="Proteomes" id="UP000030104">
    <property type="component" value="Unassembled WGS sequence"/>
</dbReference>
<dbReference type="AlphaFoldDB" id="A0A0A2L640"/>
<accession>A0A0A2L640</accession>
<gene>
    <name evidence="2" type="ORF">PITC_075460</name>
</gene>
<keyword evidence="3" id="KW-1185">Reference proteome</keyword>
<proteinExistence type="predicted"/>
<dbReference type="EMBL" id="JQGA01000901">
    <property type="protein sequence ID" value="KGO72080.1"/>
    <property type="molecule type" value="Genomic_DNA"/>
</dbReference>
<evidence type="ECO:0000313" key="2">
    <source>
        <dbReference type="EMBL" id="KGO72080.1"/>
    </source>
</evidence>
<evidence type="ECO:0000256" key="1">
    <source>
        <dbReference type="SAM" id="MobiDB-lite"/>
    </source>
</evidence>
<comment type="caution">
    <text evidence="2">The sequence shown here is derived from an EMBL/GenBank/DDBJ whole genome shotgun (WGS) entry which is preliminary data.</text>
</comment>
<feature type="region of interest" description="Disordered" evidence="1">
    <location>
        <begin position="1"/>
        <end position="22"/>
    </location>
</feature>